<dbReference type="InterPro" id="IPR022309">
    <property type="entry name" value="Ribosomal_Se8/biogenesis_NSA2"/>
</dbReference>
<dbReference type="Gramene" id="CDF37189">
    <property type="protein sequence ID" value="CDF37189"/>
    <property type="gene ID" value="CHC_T00010253001"/>
</dbReference>
<dbReference type="InterPro" id="IPR018283">
    <property type="entry name" value="Ribosomal_eS8_CS"/>
</dbReference>
<evidence type="ECO:0000256" key="4">
    <source>
        <dbReference type="RuleBase" id="RU000669"/>
    </source>
</evidence>
<dbReference type="PROSITE" id="PS01193">
    <property type="entry name" value="RIBOSOMAL_S8E"/>
    <property type="match status" value="1"/>
</dbReference>
<dbReference type="PANTHER" id="PTHR10394">
    <property type="entry name" value="40S RIBOSOMAL PROTEIN S8"/>
    <property type="match status" value="1"/>
</dbReference>
<dbReference type="RefSeq" id="XP_005717008.1">
    <property type="nucleotide sequence ID" value="XM_005716951.1"/>
</dbReference>
<dbReference type="GO" id="GO:0005840">
    <property type="term" value="C:ribosome"/>
    <property type="evidence" value="ECO:0007669"/>
    <property type="project" value="UniProtKB-KW"/>
</dbReference>
<evidence type="ECO:0000256" key="1">
    <source>
        <dbReference type="ARBA" id="ARBA00005257"/>
    </source>
</evidence>
<gene>
    <name evidence="5" type="ORF">CHC_T00010253001</name>
</gene>
<dbReference type="GO" id="GO:1990904">
    <property type="term" value="C:ribonucleoprotein complex"/>
    <property type="evidence" value="ECO:0007669"/>
    <property type="project" value="UniProtKB-KW"/>
</dbReference>
<evidence type="ECO:0000313" key="6">
    <source>
        <dbReference type="Proteomes" id="UP000012073"/>
    </source>
</evidence>
<accession>R7QGG9</accession>
<dbReference type="OMA" id="QRPHYRK"/>
<dbReference type="STRING" id="2769.R7QGG9"/>
<keyword evidence="2 4" id="KW-0689">Ribosomal protein</keyword>
<protein>
    <recommendedName>
        <fullName evidence="4">40S ribosomal protein S8</fullName>
    </recommendedName>
</protein>
<dbReference type="GO" id="GO:0003735">
    <property type="term" value="F:structural constituent of ribosome"/>
    <property type="evidence" value="ECO:0007669"/>
    <property type="project" value="InterPro"/>
</dbReference>
<dbReference type="CDD" id="cd11380">
    <property type="entry name" value="Ribosomal_S8e_like"/>
    <property type="match status" value="1"/>
</dbReference>
<evidence type="ECO:0000256" key="2">
    <source>
        <dbReference type="ARBA" id="ARBA00022980"/>
    </source>
</evidence>
<dbReference type="InterPro" id="IPR001047">
    <property type="entry name" value="Ribosomal_eS8"/>
</dbReference>
<dbReference type="Pfam" id="PF01201">
    <property type="entry name" value="Ribosomal_S8e"/>
    <property type="match status" value="1"/>
</dbReference>
<dbReference type="KEGG" id="ccp:CHC_T00010253001"/>
<keyword evidence="3 4" id="KW-0687">Ribonucleoprotein</keyword>
<dbReference type="GO" id="GO:0006412">
    <property type="term" value="P:translation"/>
    <property type="evidence" value="ECO:0007669"/>
    <property type="project" value="InterPro"/>
</dbReference>
<dbReference type="GeneID" id="17324708"/>
<dbReference type="Proteomes" id="UP000012073">
    <property type="component" value="Unassembled WGS sequence"/>
</dbReference>
<sequence length="204" mass="23031">MGISRDSRHKRRLTGGKHPYFRKKRKFELGRQPSMTKLGTKLVRPVRVRGGNLKMRALRLETGNFSWGSEGFSGKSRILNVVYNASNNELVRTNTLVKGCIVQIDATPFRQYYHRHYGIDIGKKKAGEGAGEVISAKRAEKQKKRAEGRLELDQGVADLFQSGRLLASLSSRPGQCGRADGYLLEGKELEFYTRMMQKKKKAGK</sequence>
<dbReference type="AlphaFoldDB" id="R7QGG9"/>
<name>R7QGG9_CHOCR</name>
<evidence type="ECO:0000313" key="5">
    <source>
        <dbReference type="EMBL" id="CDF37189.1"/>
    </source>
</evidence>
<organism evidence="5 6">
    <name type="scientific">Chondrus crispus</name>
    <name type="common">Carrageen Irish moss</name>
    <name type="synonym">Polymorpha crispa</name>
    <dbReference type="NCBI Taxonomy" id="2769"/>
    <lineage>
        <taxon>Eukaryota</taxon>
        <taxon>Rhodophyta</taxon>
        <taxon>Florideophyceae</taxon>
        <taxon>Rhodymeniophycidae</taxon>
        <taxon>Gigartinales</taxon>
        <taxon>Gigartinaceae</taxon>
        <taxon>Chondrus</taxon>
    </lineage>
</organism>
<dbReference type="InterPro" id="IPR042563">
    <property type="entry name" value="Ribosomal_protein_eS8_euk"/>
</dbReference>
<reference evidence="6" key="1">
    <citation type="journal article" date="2013" name="Proc. Natl. Acad. Sci. U.S.A.">
        <title>Genome structure and metabolic features in the red seaweed Chondrus crispus shed light on evolution of the Archaeplastida.</title>
        <authorList>
            <person name="Collen J."/>
            <person name="Porcel B."/>
            <person name="Carre W."/>
            <person name="Ball S.G."/>
            <person name="Chaparro C."/>
            <person name="Tonon T."/>
            <person name="Barbeyron T."/>
            <person name="Michel G."/>
            <person name="Noel B."/>
            <person name="Valentin K."/>
            <person name="Elias M."/>
            <person name="Artiguenave F."/>
            <person name="Arun A."/>
            <person name="Aury J.M."/>
            <person name="Barbosa-Neto J.F."/>
            <person name="Bothwell J.H."/>
            <person name="Bouget F.Y."/>
            <person name="Brillet L."/>
            <person name="Cabello-Hurtado F."/>
            <person name="Capella-Gutierrez S."/>
            <person name="Charrier B."/>
            <person name="Cladiere L."/>
            <person name="Cock J.M."/>
            <person name="Coelho S.M."/>
            <person name="Colleoni C."/>
            <person name="Czjzek M."/>
            <person name="Da Silva C."/>
            <person name="Delage L."/>
            <person name="Denoeud F."/>
            <person name="Deschamps P."/>
            <person name="Dittami S.M."/>
            <person name="Gabaldon T."/>
            <person name="Gachon C.M."/>
            <person name="Groisillier A."/>
            <person name="Herve C."/>
            <person name="Jabbari K."/>
            <person name="Katinka M."/>
            <person name="Kloareg B."/>
            <person name="Kowalczyk N."/>
            <person name="Labadie K."/>
            <person name="Leblanc C."/>
            <person name="Lopez P.J."/>
            <person name="McLachlan D.H."/>
            <person name="Meslet-Cladiere L."/>
            <person name="Moustafa A."/>
            <person name="Nehr Z."/>
            <person name="Nyvall Collen P."/>
            <person name="Panaud O."/>
            <person name="Partensky F."/>
            <person name="Poulain J."/>
            <person name="Rensing S.A."/>
            <person name="Rousvoal S."/>
            <person name="Samson G."/>
            <person name="Symeonidi A."/>
            <person name="Weissenbach J."/>
            <person name="Zambounis A."/>
            <person name="Wincker P."/>
            <person name="Boyen C."/>
        </authorList>
    </citation>
    <scope>NUCLEOTIDE SEQUENCE [LARGE SCALE GENOMIC DNA]</scope>
    <source>
        <strain evidence="6">cv. Stackhouse</strain>
    </source>
</reference>
<dbReference type="Gene3D" id="1.10.168.20">
    <property type="entry name" value="Ribosomal protein S8e, subdomain"/>
    <property type="match status" value="1"/>
</dbReference>
<dbReference type="EMBL" id="HG001818">
    <property type="protein sequence ID" value="CDF37189.1"/>
    <property type="molecule type" value="Genomic_DNA"/>
</dbReference>
<dbReference type="Gene3D" id="3.10.290.70">
    <property type="match status" value="1"/>
</dbReference>
<comment type="similarity">
    <text evidence="1 4">Belongs to the eukaryotic ribosomal protein eS8 family.</text>
</comment>
<dbReference type="OrthoDB" id="1703270at2759"/>
<evidence type="ECO:0000256" key="3">
    <source>
        <dbReference type="ARBA" id="ARBA00023274"/>
    </source>
</evidence>
<proteinExistence type="inferred from homology"/>
<keyword evidence="6" id="KW-1185">Reference proteome</keyword>
<dbReference type="NCBIfam" id="TIGR00307">
    <property type="entry name" value="eS8"/>
    <property type="match status" value="1"/>
</dbReference>